<dbReference type="EMBL" id="JAUSWM010000008">
    <property type="protein sequence ID" value="MDQ0484466.1"/>
    <property type="molecule type" value="Genomic_DNA"/>
</dbReference>
<sequence>MVSKLNALFEDIVAIVGEFPLQDTRFPRGGTLEPPRRLRSCGVSPVPLVPQESSILSLQLAKCGFYSIIVSKAKIF</sequence>
<name>A0ABU0K7K7_9BACL</name>
<organism evidence="1 2">
    <name type="scientific">Guptibacillus hwajinpoensis</name>
    <dbReference type="NCBI Taxonomy" id="208199"/>
    <lineage>
        <taxon>Bacteria</taxon>
        <taxon>Bacillati</taxon>
        <taxon>Bacillota</taxon>
        <taxon>Bacilli</taxon>
        <taxon>Bacillales</taxon>
        <taxon>Guptibacillaceae</taxon>
        <taxon>Guptibacillus</taxon>
    </lineage>
</organism>
<keyword evidence="2" id="KW-1185">Reference proteome</keyword>
<evidence type="ECO:0000313" key="1">
    <source>
        <dbReference type="EMBL" id="MDQ0484466.1"/>
    </source>
</evidence>
<protein>
    <submittedName>
        <fullName evidence="1">Uncharacterized protein</fullName>
    </submittedName>
</protein>
<dbReference type="Proteomes" id="UP001226720">
    <property type="component" value="Unassembled WGS sequence"/>
</dbReference>
<accession>A0ABU0K7K7</accession>
<proteinExistence type="predicted"/>
<gene>
    <name evidence="1" type="ORF">QO000_003450</name>
</gene>
<comment type="caution">
    <text evidence="1">The sequence shown here is derived from an EMBL/GenBank/DDBJ whole genome shotgun (WGS) entry which is preliminary data.</text>
</comment>
<evidence type="ECO:0000313" key="2">
    <source>
        <dbReference type="Proteomes" id="UP001226720"/>
    </source>
</evidence>
<reference evidence="1" key="1">
    <citation type="submission" date="2023-07" db="EMBL/GenBank/DDBJ databases">
        <title>Genomic Encyclopedia of Type Strains, Phase IV (KMG-IV): sequencing the most valuable type-strain genomes for metagenomic binning, comparative biology and taxonomic classification.</title>
        <authorList>
            <person name="Goeker M."/>
        </authorList>
    </citation>
    <scope>NUCLEOTIDE SEQUENCE [LARGE SCALE GENOMIC DNA]</scope>
    <source>
        <strain evidence="1">JSM 076093</strain>
    </source>
</reference>